<reference evidence="1 2" key="1">
    <citation type="submission" date="2020-09" db="EMBL/GenBank/DDBJ databases">
        <title>Echinicola sp. CAU 1574 isolated from sand of Sido Beach.</title>
        <authorList>
            <person name="Kim W."/>
        </authorList>
    </citation>
    <scope>NUCLEOTIDE SEQUENCE [LARGE SCALE GENOMIC DNA]</scope>
    <source>
        <strain evidence="1 2">CAU 1574</strain>
    </source>
</reference>
<accession>A0ABR9AK41</accession>
<gene>
    <name evidence="1" type="ORF">IFO69_10520</name>
</gene>
<protein>
    <submittedName>
        <fullName evidence="1">Uncharacterized protein</fullName>
    </submittedName>
</protein>
<dbReference type="Proteomes" id="UP000647133">
    <property type="component" value="Unassembled WGS sequence"/>
</dbReference>
<proteinExistence type="predicted"/>
<dbReference type="RefSeq" id="WP_192010067.1">
    <property type="nucleotide sequence ID" value="NZ_JACYTQ010000003.1"/>
</dbReference>
<keyword evidence="2" id="KW-1185">Reference proteome</keyword>
<evidence type="ECO:0000313" key="2">
    <source>
        <dbReference type="Proteomes" id="UP000647133"/>
    </source>
</evidence>
<comment type="caution">
    <text evidence="1">The sequence shown here is derived from an EMBL/GenBank/DDBJ whole genome shotgun (WGS) entry which is preliminary data.</text>
</comment>
<organism evidence="1 2">
    <name type="scientific">Echinicola arenosa</name>
    <dbReference type="NCBI Taxonomy" id="2774144"/>
    <lineage>
        <taxon>Bacteria</taxon>
        <taxon>Pseudomonadati</taxon>
        <taxon>Bacteroidota</taxon>
        <taxon>Cytophagia</taxon>
        <taxon>Cytophagales</taxon>
        <taxon>Cyclobacteriaceae</taxon>
        <taxon>Echinicola</taxon>
    </lineage>
</organism>
<name>A0ABR9AK41_9BACT</name>
<evidence type="ECO:0000313" key="1">
    <source>
        <dbReference type="EMBL" id="MBD8489179.1"/>
    </source>
</evidence>
<dbReference type="EMBL" id="JACYTQ010000003">
    <property type="protein sequence ID" value="MBD8489179.1"/>
    <property type="molecule type" value="Genomic_DNA"/>
</dbReference>
<sequence length="54" mass="6151">MITHHRQREMFPEGKPGLFLVAKVMMKEKRDYVTACLPTKAGEDDPREFAAVSS</sequence>